<organism evidence="2 3">
    <name type="scientific">Ktedonobacter racemifer DSM 44963</name>
    <dbReference type="NCBI Taxonomy" id="485913"/>
    <lineage>
        <taxon>Bacteria</taxon>
        <taxon>Bacillati</taxon>
        <taxon>Chloroflexota</taxon>
        <taxon>Ktedonobacteria</taxon>
        <taxon>Ktedonobacterales</taxon>
        <taxon>Ktedonobacteraceae</taxon>
        <taxon>Ktedonobacter</taxon>
    </lineage>
</organism>
<dbReference type="Proteomes" id="UP000004508">
    <property type="component" value="Unassembled WGS sequence"/>
</dbReference>
<keyword evidence="1" id="KW-1133">Transmembrane helix</keyword>
<keyword evidence="1" id="KW-0472">Membrane</keyword>
<dbReference type="InParanoid" id="D6TH39"/>
<evidence type="ECO:0000313" key="3">
    <source>
        <dbReference type="Proteomes" id="UP000004508"/>
    </source>
</evidence>
<feature type="transmembrane region" description="Helical" evidence="1">
    <location>
        <begin position="147"/>
        <end position="170"/>
    </location>
</feature>
<protein>
    <submittedName>
        <fullName evidence="2">Uncharacterized protein</fullName>
    </submittedName>
</protein>
<feature type="transmembrane region" description="Helical" evidence="1">
    <location>
        <begin position="114"/>
        <end position="135"/>
    </location>
</feature>
<sequence>MKRFFSPPLRLGAFLHVLGCTLLVVGAFFFPAYITGTWDGYRYHYHSYSVWSETNSYSSNQFMSLPLVAICLVVLFDAVLVALPLLSACFVLGTSTVRLFRESSARIATWRRRTARMGLIGTVVGLIMLCLQGAVTETLGAINAHQSLGVGFGLVLLGFCIMIVGASNIIGSGD</sequence>
<comment type="caution">
    <text evidence="2">The sequence shown here is derived from an EMBL/GenBank/DDBJ whole genome shotgun (WGS) entry which is preliminary data.</text>
</comment>
<evidence type="ECO:0000256" key="1">
    <source>
        <dbReference type="SAM" id="Phobius"/>
    </source>
</evidence>
<evidence type="ECO:0000313" key="2">
    <source>
        <dbReference type="EMBL" id="EFH90781.1"/>
    </source>
</evidence>
<gene>
    <name evidence="2" type="ORF">Krac_12418</name>
</gene>
<proteinExistence type="predicted"/>
<dbReference type="EMBL" id="ADVG01000001">
    <property type="protein sequence ID" value="EFH90781.1"/>
    <property type="molecule type" value="Genomic_DNA"/>
</dbReference>
<name>D6TH39_KTERA</name>
<keyword evidence="1" id="KW-0812">Transmembrane</keyword>
<feature type="transmembrane region" description="Helical" evidence="1">
    <location>
        <begin position="67"/>
        <end position="93"/>
    </location>
</feature>
<keyword evidence="3" id="KW-1185">Reference proteome</keyword>
<accession>D6TH39</accession>
<dbReference type="AlphaFoldDB" id="D6TH39"/>
<reference evidence="2 3" key="1">
    <citation type="journal article" date="2011" name="Stand. Genomic Sci.">
        <title>Non-contiguous finished genome sequence and contextual data of the filamentous soil bacterium Ktedonobacter racemifer type strain (SOSP1-21).</title>
        <authorList>
            <person name="Chang Y.J."/>
            <person name="Land M."/>
            <person name="Hauser L."/>
            <person name="Chertkov O."/>
            <person name="Del Rio T.G."/>
            <person name="Nolan M."/>
            <person name="Copeland A."/>
            <person name="Tice H."/>
            <person name="Cheng J.F."/>
            <person name="Lucas S."/>
            <person name="Han C."/>
            <person name="Goodwin L."/>
            <person name="Pitluck S."/>
            <person name="Ivanova N."/>
            <person name="Ovchinikova G."/>
            <person name="Pati A."/>
            <person name="Chen A."/>
            <person name="Palaniappan K."/>
            <person name="Mavromatis K."/>
            <person name="Liolios K."/>
            <person name="Brettin T."/>
            <person name="Fiebig A."/>
            <person name="Rohde M."/>
            <person name="Abt B."/>
            <person name="Goker M."/>
            <person name="Detter J.C."/>
            <person name="Woyke T."/>
            <person name="Bristow J."/>
            <person name="Eisen J.A."/>
            <person name="Markowitz V."/>
            <person name="Hugenholtz P."/>
            <person name="Kyrpides N.C."/>
            <person name="Klenk H.P."/>
            <person name="Lapidus A."/>
        </authorList>
    </citation>
    <scope>NUCLEOTIDE SEQUENCE [LARGE SCALE GENOMIC DNA]</scope>
    <source>
        <strain evidence="3">DSM 44963</strain>
    </source>
</reference>
<feature type="transmembrane region" description="Helical" evidence="1">
    <location>
        <begin position="12"/>
        <end position="34"/>
    </location>
</feature>